<keyword evidence="2" id="KW-0472">Membrane</keyword>
<feature type="compositionally biased region" description="Low complexity" evidence="1">
    <location>
        <begin position="645"/>
        <end position="660"/>
    </location>
</feature>
<dbReference type="AlphaFoldDB" id="A0A1I1HI43"/>
<dbReference type="Proteomes" id="UP000198728">
    <property type="component" value="Unassembled WGS sequence"/>
</dbReference>
<feature type="compositionally biased region" description="Low complexity" evidence="1">
    <location>
        <begin position="227"/>
        <end position="243"/>
    </location>
</feature>
<feature type="region of interest" description="Disordered" evidence="1">
    <location>
        <begin position="44"/>
        <end position="102"/>
    </location>
</feature>
<feature type="region of interest" description="Disordered" evidence="1">
    <location>
        <begin position="1"/>
        <end position="31"/>
    </location>
</feature>
<feature type="compositionally biased region" description="Polar residues" evidence="1">
    <location>
        <begin position="664"/>
        <end position="676"/>
    </location>
</feature>
<organism evidence="3 4">
    <name type="scientific">Tropicimonas isoalkanivorans</name>
    <dbReference type="NCBI Taxonomy" id="441112"/>
    <lineage>
        <taxon>Bacteria</taxon>
        <taxon>Pseudomonadati</taxon>
        <taxon>Pseudomonadota</taxon>
        <taxon>Alphaproteobacteria</taxon>
        <taxon>Rhodobacterales</taxon>
        <taxon>Roseobacteraceae</taxon>
        <taxon>Tropicimonas</taxon>
    </lineage>
</organism>
<keyword evidence="2" id="KW-0812">Transmembrane</keyword>
<dbReference type="STRING" id="441112.SAMN04488094_103171"/>
<keyword evidence="4" id="KW-1185">Reference proteome</keyword>
<evidence type="ECO:0000313" key="4">
    <source>
        <dbReference type="Proteomes" id="UP000198728"/>
    </source>
</evidence>
<name>A0A1I1HI43_9RHOB</name>
<feature type="region of interest" description="Disordered" evidence="1">
    <location>
        <begin position="454"/>
        <end position="478"/>
    </location>
</feature>
<gene>
    <name evidence="3" type="ORF">SAMN04488094_103171</name>
</gene>
<evidence type="ECO:0000313" key="3">
    <source>
        <dbReference type="EMBL" id="SFC23717.1"/>
    </source>
</evidence>
<feature type="compositionally biased region" description="Polar residues" evidence="1">
    <location>
        <begin position="212"/>
        <end position="226"/>
    </location>
</feature>
<feature type="region of interest" description="Disordered" evidence="1">
    <location>
        <begin position="643"/>
        <end position="698"/>
    </location>
</feature>
<feature type="transmembrane region" description="Helical" evidence="2">
    <location>
        <begin position="148"/>
        <end position="171"/>
    </location>
</feature>
<proteinExistence type="predicted"/>
<sequence>MTRGIEGRAPKAAAGRNHRGRADDSAPPLDDWWEERLKKLETQRHEAAVERAAAQTALASGKRTMETSIPQQPQIPPARSAPEQPRTFRGDDGEAPGVPGLDTLRIETNHREEKAPAPPLTPEALRVEAPSLPFSVERKPIRDTRPYLVRHPGVAIVALIVGLGAFAGMSLTKWHGLRFTSEPAPIETVEVDVPATQTTDAAAPGAGRSDDAVQSVSPPSGSVESQAETASTAATPAPTPATRAPERPDALQAETTESPAAIGGERNVPGERIATVATNAVPRTDIGSRDKAPETTTRLAARPPREAGLSGAGATVIAGRQQTAFALDRSPVEVIVGQEVDATSIASAPDMMAIPDRQPVEAAGGRDASEVAGVIPNDTAPPNGPETMTSTRSEAVANLEPAAPLAPVVAATMDQPPEGIAKLQPAASPSTGAPDPDVVAALAAEAVVTGQLETSSLPKVEPVSEPTSAQAVGADAPDAYVTPEQTATPAREATPPAPPQVAPEHAPDAVIAEVAEDGAGGAEPLSVVENPAEGTVLEALNHAVPVSGKVIVERQIRLFAPGGVAEATVGALTAELNAVGYELRSSARVGFSISQSNVRYYHTQDAALAAALAEDTGALLRDFTSKGASVPPGTVELWLAGESGGAAPAKPKPAASQAVARQPTVRQPTVRQPTRSATRRSENLRNRVIQKLRSATNQ</sequence>
<dbReference type="RefSeq" id="WP_093360145.1">
    <property type="nucleotide sequence ID" value="NZ_FOLG01000003.1"/>
</dbReference>
<feature type="compositionally biased region" description="Low complexity" evidence="1">
    <location>
        <begin position="50"/>
        <end position="59"/>
    </location>
</feature>
<evidence type="ECO:0000256" key="2">
    <source>
        <dbReference type="SAM" id="Phobius"/>
    </source>
</evidence>
<dbReference type="OrthoDB" id="7701077at2"/>
<dbReference type="EMBL" id="FOLG01000003">
    <property type="protein sequence ID" value="SFC23717.1"/>
    <property type="molecule type" value="Genomic_DNA"/>
</dbReference>
<reference evidence="3 4" key="1">
    <citation type="submission" date="2016-10" db="EMBL/GenBank/DDBJ databases">
        <authorList>
            <person name="de Groot N.N."/>
        </authorList>
    </citation>
    <scope>NUCLEOTIDE SEQUENCE [LARGE SCALE GENOMIC DNA]</scope>
    <source>
        <strain evidence="3 4">DSM 19548</strain>
    </source>
</reference>
<evidence type="ECO:0000256" key="1">
    <source>
        <dbReference type="SAM" id="MobiDB-lite"/>
    </source>
</evidence>
<feature type="region of interest" description="Disordered" evidence="1">
    <location>
        <begin position="284"/>
        <end position="310"/>
    </location>
</feature>
<feature type="region of interest" description="Disordered" evidence="1">
    <location>
        <begin position="199"/>
        <end position="266"/>
    </location>
</feature>
<accession>A0A1I1HI43</accession>
<keyword evidence="2" id="KW-1133">Transmembrane helix</keyword>
<protein>
    <submittedName>
        <fullName evidence="3">Uncharacterized protein</fullName>
    </submittedName>
</protein>